<dbReference type="Proteomes" id="UP000321717">
    <property type="component" value="Unassembled WGS sequence"/>
</dbReference>
<dbReference type="SUPFAM" id="SSF46689">
    <property type="entry name" value="Homeodomain-like"/>
    <property type="match status" value="1"/>
</dbReference>
<dbReference type="GO" id="GO:0043565">
    <property type="term" value="F:sequence-specific DNA binding"/>
    <property type="evidence" value="ECO:0007669"/>
    <property type="project" value="InterPro"/>
</dbReference>
<dbReference type="AlphaFoldDB" id="A0A512HN56"/>
<keyword evidence="2" id="KW-0238">DNA-binding</keyword>
<dbReference type="GO" id="GO:0003700">
    <property type="term" value="F:DNA-binding transcription factor activity"/>
    <property type="evidence" value="ECO:0007669"/>
    <property type="project" value="InterPro"/>
</dbReference>
<evidence type="ECO:0000313" key="5">
    <source>
        <dbReference type="EMBL" id="GEO86887.1"/>
    </source>
</evidence>
<gene>
    <name evidence="5" type="ORF">RNA01_38190</name>
</gene>
<dbReference type="Gene3D" id="1.10.10.60">
    <property type="entry name" value="Homeodomain-like"/>
    <property type="match status" value="1"/>
</dbReference>
<keyword evidence="3" id="KW-0804">Transcription</keyword>
<dbReference type="PANTHER" id="PTHR43280:SF32">
    <property type="entry name" value="TRANSCRIPTIONAL REGULATORY PROTEIN"/>
    <property type="match status" value="1"/>
</dbReference>
<evidence type="ECO:0000256" key="1">
    <source>
        <dbReference type="ARBA" id="ARBA00023015"/>
    </source>
</evidence>
<dbReference type="RefSeq" id="WP_235916771.1">
    <property type="nucleotide sequence ID" value="NZ_BJZP01000026.1"/>
</dbReference>
<keyword evidence="6" id="KW-1185">Reference proteome</keyword>
<dbReference type="PROSITE" id="PS01124">
    <property type="entry name" value="HTH_ARAC_FAMILY_2"/>
    <property type="match status" value="1"/>
</dbReference>
<dbReference type="EMBL" id="BJZP01000026">
    <property type="protein sequence ID" value="GEO86887.1"/>
    <property type="molecule type" value="Genomic_DNA"/>
</dbReference>
<evidence type="ECO:0000256" key="3">
    <source>
        <dbReference type="ARBA" id="ARBA00023163"/>
    </source>
</evidence>
<organism evidence="5 6">
    <name type="scientific">Ciceribacter naphthalenivorans</name>
    <dbReference type="NCBI Taxonomy" id="1118451"/>
    <lineage>
        <taxon>Bacteria</taxon>
        <taxon>Pseudomonadati</taxon>
        <taxon>Pseudomonadota</taxon>
        <taxon>Alphaproteobacteria</taxon>
        <taxon>Hyphomicrobiales</taxon>
        <taxon>Rhizobiaceae</taxon>
        <taxon>Ciceribacter</taxon>
    </lineage>
</organism>
<dbReference type="SMART" id="SM00342">
    <property type="entry name" value="HTH_ARAC"/>
    <property type="match status" value="1"/>
</dbReference>
<feature type="domain" description="HTH araC/xylS-type" evidence="4">
    <location>
        <begin position="30"/>
        <end position="128"/>
    </location>
</feature>
<dbReference type="InterPro" id="IPR009057">
    <property type="entry name" value="Homeodomain-like_sf"/>
</dbReference>
<protein>
    <recommendedName>
        <fullName evidence="4">HTH araC/xylS-type domain-containing protein</fullName>
    </recommendedName>
</protein>
<dbReference type="PANTHER" id="PTHR43280">
    <property type="entry name" value="ARAC-FAMILY TRANSCRIPTIONAL REGULATOR"/>
    <property type="match status" value="1"/>
</dbReference>
<dbReference type="InterPro" id="IPR018060">
    <property type="entry name" value="HTH_AraC"/>
</dbReference>
<evidence type="ECO:0000256" key="2">
    <source>
        <dbReference type="ARBA" id="ARBA00023125"/>
    </source>
</evidence>
<dbReference type="InterPro" id="IPR020449">
    <property type="entry name" value="Tscrpt_reg_AraC-type_HTH"/>
</dbReference>
<comment type="caution">
    <text evidence="5">The sequence shown here is derived from an EMBL/GenBank/DDBJ whole genome shotgun (WGS) entry which is preliminary data.</text>
</comment>
<dbReference type="PRINTS" id="PR00032">
    <property type="entry name" value="HTHARAC"/>
</dbReference>
<sequence>MKLVLIEACRLMLQDHDTAATEAGSASLLHRFRQLVERNFRRQRPMTAYADDLGITADRLHDICRRTTGRPPLQLVHERLTREAMLHLERSARTIQQIAEQLGFRDPTYFSHFFKRQTGLSPAAYRRRVRTAGEEQRAAGAASYADWP</sequence>
<dbReference type="Pfam" id="PF12833">
    <property type="entry name" value="HTH_18"/>
    <property type="match status" value="1"/>
</dbReference>
<proteinExistence type="predicted"/>
<accession>A0A512HN56</accession>
<keyword evidence="1" id="KW-0805">Transcription regulation</keyword>
<evidence type="ECO:0000259" key="4">
    <source>
        <dbReference type="PROSITE" id="PS01124"/>
    </source>
</evidence>
<name>A0A512HN56_9HYPH</name>
<evidence type="ECO:0000313" key="6">
    <source>
        <dbReference type="Proteomes" id="UP000321717"/>
    </source>
</evidence>
<reference evidence="5 6" key="1">
    <citation type="submission" date="2019-07" db="EMBL/GenBank/DDBJ databases">
        <title>Whole genome shotgun sequence of Rhizobium naphthalenivorans NBRC 107585.</title>
        <authorList>
            <person name="Hosoyama A."/>
            <person name="Uohara A."/>
            <person name="Ohji S."/>
            <person name="Ichikawa N."/>
        </authorList>
    </citation>
    <scope>NUCLEOTIDE SEQUENCE [LARGE SCALE GENOMIC DNA]</scope>
    <source>
        <strain evidence="5 6">NBRC 107585</strain>
    </source>
</reference>